<evidence type="ECO:0000256" key="5">
    <source>
        <dbReference type="ARBA" id="ARBA00023136"/>
    </source>
</evidence>
<comment type="similarity">
    <text evidence="2 6">Belongs to the nematode receptor-like protein srg family.</text>
</comment>
<sequence>MVAVANAVRWYYYFCPGIWELMFAINRYTAICLPGLHSKMWSAKTLYLMVAIVLAFPFLINGYVWFHHPYCILFEKLITCRHSLIIKLRMSFIINVFLIIVALFVVIVGVFMSHNNVASHALAIVEYKMIIYTVISTFLFTPRYICLLFTLIFPDEKYIFYDLSMLLYFLQHYVPIMLLPVMNDIYRKAFIEFVRLLTFRKNKVITISSTNTK</sequence>
<dbReference type="GO" id="GO:0016020">
    <property type="term" value="C:membrane"/>
    <property type="evidence" value="ECO:0007669"/>
    <property type="project" value="UniProtKB-SubCell"/>
</dbReference>
<evidence type="ECO:0000313" key="7">
    <source>
        <dbReference type="Proteomes" id="UP000492821"/>
    </source>
</evidence>
<protein>
    <recommendedName>
        <fullName evidence="6">Serpentine receptor class gamma</fullName>
    </recommendedName>
</protein>
<dbReference type="GO" id="GO:0007606">
    <property type="term" value="P:sensory perception of chemical stimulus"/>
    <property type="evidence" value="ECO:0007669"/>
    <property type="project" value="UniProtKB-UniRule"/>
</dbReference>
<comment type="caution">
    <text evidence="6">Lacks conserved residue(s) required for the propagation of feature annotation.</text>
</comment>
<evidence type="ECO:0000256" key="1">
    <source>
        <dbReference type="ARBA" id="ARBA00004141"/>
    </source>
</evidence>
<name>A0A7E4ZWI6_PANRE</name>
<dbReference type="InterPro" id="IPR000609">
    <property type="entry name" value="7TM_GPCR_serpentine_rcpt_Srg"/>
</dbReference>
<evidence type="ECO:0000313" key="8">
    <source>
        <dbReference type="WBParaSite" id="Pan_g21541.t1"/>
    </source>
</evidence>
<reference evidence="7" key="1">
    <citation type="journal article" date="2013" name="Genetics">
        <title>The draft genome and transcriptome of Panagrellus redivivus are shaped by the harsh demands of a free-living lifestyle.</title>
        <authorList>
            <person name="Srinivasan J."/>
            <person name="Dillman A.R."/>
            <person name="Macchietto M.G."/>
            <person name="Heikkinen L."/>
            <person name="Lakso M."/>
            <person name="Fracchia K.M."/>
            <person name="Antoshechkin I."/>
            <person name="Mortazavi A."/>
            <person name="Wong G."/>
            <person name="Sternberg P.W."/>
        </authorList>
    </citation>
    <scope>NUCLEOTIDE SEQUENCE [LARGE SCALE GENOMIC DNA]</scope>
    <source>
        <strain evidence="7">MT8872</strain>
    </source>
</reference>
<evidence type="ECO:0000256" key="6">
    <source>
        <dbReference type="RuleBase" id="RU280813"/>
    </source>
</evidence>
<dbReference type="WBParaSite" id="Pan_g21541.t1">
    <property type="protein sequence ID" value="Pan_g21541.t1"/>
    <property type="gene ID" value="Pan_g21541"/>
</dbReference>
<organism evidence="7 8">
    <name type="scientific">Panagrellus redivivus</name>
    <name type="common">Microworm</name>
    <dbReference type="NCBI Taxonomy" id="6233"/>
    <lineage>
        <taxon>Eukaryota</taxon>
        <taxon>Metazoa</taxon>
        <taxon>Ecdysozoa</taxon>
        <taxon>Nematoda</taxon>
        <taxon>Chromadorea</taxon>
        <taxon>Rhabditida</taxon>
        <taxon>Tylenchina</taxon>
        <taxon>Panagrolaimomorpha</taxon>
        <taxon>Panagrolaimoidea</taxon>
        <taxon>Panagrolaimidae</taxon>
        <taxon>Panagrellus</taxon>
    </lineage>
</organism>
<keyword evidence="7" id="KW-1185">Reference proteome</keyword>
<feature type="transmembrane region" description="Helical" evidence="6">
    <location>
        <begin position="158"/>
        <end position="179"/>
    </location>
</feature>
<evidence type="ECO:0000256" key="4">
    <source>
        <dbReference type="ARBA" id="ARBA00022989"/>
    </source>
</evidence>
<feature type="transmembrane region" description="Helical" evidence="6">
    <location>
        <begin position="92"/>
        <end position="117"/>
    </location>
</feature>
<keyword evidence="5 6" id="KW-0472">Membrane</keyword>
<reference evidence="8" key="2">
    <citation type="submission" date="2020-10" db="UniProtKB">
        <authorList>
            <consortium name="WormBaseParasite"/>
        </authorList>
    </citation>
    <scope>IDENTIFICATION</scope>
</reference>
<dbReference type="Proteomes" id="UP000492821">
    <property type="component" value="Unassembled WGS sequence"/>
</dbReference>
<evidence type="ECO:0000256" key="3">
    <source>
        <dbReference type="ARBA" id="ARBA00022692"/>
    </source>
</evidence>
<comment type="subcellular location">
    <subcellularLocation>
        <location evidence="1">Membrane</location>
        <topology evidence="1">Multi-pass membrane protein</topology>
    </subcellularLocation>
</comment>
<dbReference type="Pfam" id="PF02118">
    <property type="entry name" value="Srg"/>
    <property type="match status" value="1"/>
</dbReference>
<dbReference type="Gene3D" id="1.20.1070.10">
    <property type="entry name" value="Rhodopsin 7-helix transmembrane proteins"/>
    <property type="match status" value="1"/>
</dbReference>
<dbReference type="SUPFAM" id="SSF81321">
    <property type="entry name" value="Family A G protein-coupled receptor-like"/>
    <property type="match status" value="1"/>
</dbReference>
<keyword evidence="3 6" id="KW-0812">Transmembrane</keyword>
<accession>A0A7E4ZWI6</accession>
<proteinExistence type="inferred from homology"/>
<dbReference type="AlphaFoldDB" id="A0A7E4ZWI6"/>
<evidence type="ECO:0000256" key="2">
    <source>
        <dbReference type="ARBA" id="ARBA00005692"/>
    </source>
</evidence>
<dbReference type="GO" id="GO:0004888">
    <property type="term" value="F:transmembrane signaling receptor activity"/>
    <property type="evidence" value="ECO:0007669"/>
    <property type="project" value="InterPro"/>
</dbReference>
<feature type="transmembrane region" description="Helical" evidence="6">
    <location>
        <begin position="46"/>
        <end position="66"/>
    </location>
</feature>
<keyword evidence="4 6" id="KW-1133">Transmembrane helix</keyword>
<feature type="transmembrane region" description="Helical" evidence="6">
    <location>
        <begin position="129"/>
        <end position="152"/>
    </location>
</feature>